<dbReference type="SUPFAM" id="SSF49899">
    <property type="entry name" value="Concanavalin A-like lectins/glucanases"/>
    <property type="match status" value="1"/>
</dbReference>
<accession>A0A5K7SCI5</accession>
<dbReference type="Proteomes" id="UP001193389">
    <property type="component" value="Chromosome"/>
</dbReference>
<feature type="domain" description="GH16" evidence="3">
    <location>
        <begin position="16"/>
        <end position="291"/>
    </location>
</feature>
<comment type="similarity">
    <text evidence="1">Belongs to the glycosyl hydrolase 16 family.</text>
</comment>
<proteinExistence type="inferred from homology"/>
<dbReference type="GO" id="GO:0004553">
    <property type="term" value="F:hydrolase activity, hydrolyzing O-glycosyl compounds"/>
    <property type="evidence" value="ECO:0007669"/>
    <property type="project" value="InterPro"/>
</dbReference>
<dbReference type="EMBL" id="AP018694">
    <property type="protein sequence ID" value="BBE19179.1"/>
    <property type="molecule type" value="Genomic_DNA"/>
</dbReference>
<dbReference type="GO" id="GO:0005975">
    <property type="term" value="P:carbohydrate metabolic process"/>
    <property type="evidence" value="ECO:0007669"/>
    <property type="project" value="InterPro"/>
</dbReference>
<dbReference type="InterPro" id="IPR000757">
    <property type="entry name" value="Beta-glucanase-like"/>
</dbReference>
<feature type="signal peptide" evidence="2">
    <location>
        <begin position="1"/>
        <end position="19"/>
    </location>
</feature>
<dbReference type="InterPro" id="IPR050546">
    <property type="entry name" value="Glycosyl_Hydrlase_16"/>
</dbReference>
<organism evidence="4 5">
    <name type="scientific">Aquipluma nitroreducens</name>
    <dbReference type="NCBI Taxonomy" id="2010828"/>
    <lineage>
        <taxon>Bacteria</taxon>
        <taxon>Pseudomonadati</taxon>
        <taxon>Bacteroidota</taxon>
        <taxon>Bacteroidia</taxon>
        <taxon>Marinilabiliales</taxon>
        <taxon>Prolixibacteraceae</taxon>
        <taxon>Aquipluma</taxon>
    </lineage>
</organism>
<dbReference type="RefSeq" id="WP_318347447.1">
    <property type="nucleotide sequence ID" value="NZ_AP018694.1"/>
</dbReference>
<keyword evidence="5" id="KW-1185">Reference proteome</keyword>
<reference evidence="4" key="1">
    <citation type="journal article" date="2020" name="Int. J. Syst. Evol. Microbiol.">
        <title>Aquipluma nitroreducens gen. nov. sp. nov., a novel facultatively anaerobic bacterium isolated from a freshwater lake.</title>
        <authorList>
            <person name="Watanabe M."/>
            <person name="Kojima H."/>
            <person name="Fukui M."/>
        </authorList>
    </citation>
    <scope>NUCLEOTIDE SEQUENCE</scope>
    <source>
        <strain evidence="4">MeG22</strain>
    </source>
</reference>
<dbReference type="PANTHER" id="PTHR10963">
    <property type="entry name" value="GLYCOSYL HYDROLASE-RELATED"/>
    <property type="match status" value="1"/>
</dbReference>
<name>A0A5K7SCI5_9BACT</name>
<dbReference type="KEGG" id="anf:AQPE_3355"/>
<evidence type="ECO:0000313" key="5">
    <source>
        <dbReference type="Proteomes" id="UP001193389"/>
    </source>
</evidence>
<dbReference type="PROSITE" id="PS51762">
    <property type="entry name" value="GH16_2"/>
    <property type="match status" value="1"/>
</dbReference>
<dbReference type="CDD" id="cd08023">
    <property type="entry name" value="GH16_laminarinase_like"/>
    <property type="match status" value="1"/>
</dbReference>
<dbReference type="Gene3D" id="2.60.120.200">
    <property type="match status" value="1"/>
</dbReference>
<dbReference type="AlphaFoldDB" id="A0A5K7SCI5"/>
<evidence type="ECO:0000259" key="3">
    <source>
        <dbReference type="PROSITE" id="PS51762"/>
    </source>
</evidence>
<dbReference type="Pfam" id="PF00722">
    <property type="entry name" value="Glyco_hydro_16"/>
    <property type="match status" value="1"/>
</dbReference>
<gene>
    <name evidence="4" type="ORF">AQPE_3355</name>
</gene>
<protein>
    <submittedName>
        <fullName evidence="4">Laminarinase</fullName>
    </submittedName>
</protein>
<evidence type="ECO:0000256" key="2">
    <source>
        <dbReference type="SAM" id="SignalP"/>
    </source>
</evidence>
<dbReference type="InterPro" id="IPR013320">
    <property type="entry name" value="ConA-like_dom_sf"/>
</dbReference>
<sequence length="291" mass="33845">MQKLTFSFIFALVSFAAFSQPINPTLPDPNPPTEIPGMKLVWDDEFNSNGKPNPDFWKYEKGFVRNEELQWYQEENATCSNSALIIEGRREEIQNPKFKVGSQDWRANRETAHYTSASINTRGQKQWLYGRFEIRARIDTAMGSWPAIWTLGVAKQWPSNGEIDLMEFYRVNNVPTILANVAWGTDKQYVAKWDTERIPFAHFLAKDPECTKKFHIWRMDWTKESIKLYLDDELLNTTLLSETINPDGFNPFTQPHYLLLNLALGGNGGNPDRSKFPIKYEVDYVRVYQEK</sequence>
<keyword evidence="2" id="KW-0732">Signal</keyword>
<evidence type="ECO:0000313" key="4">
    <source>
        <dbReference type="EMBL" id="BBE19179.1"/>
    </source>
</evidence>
<evidence type="ECO:0000256" key="1">
    <source>
        <dbReference type="ARBA" id="ARBA00006865"/>
    </source>
</evidence>
<feature type="chain" id="PRO_5024364572" evidence="2">
    <location>
        <begin position="20"/>
        <end position="291"/>
    </location>
</feature>
<dbReference type="PANTHER" id="PTHR10963:SF55">
    <property type="entry name" value="GLYCOSIDE HYDROLASE FAMILY 16 PROTEIN"/>
    <property type="match status" value="1"/>
</dbReference>